<organism evidence="6 7">
    <name type="scientific">Prymnesium parvum</name>
    <name type="common">Toxic golden alga</name>
    <dbReference type="NCBI Taxonomy" id="97485"/>
    <lineage>
        <taxon>Eukaryota</taxon>
        <taxon>Haptista</taxon>
        <taxon>Haptophyta</taxon>
        <taxon>Prymnesiophyceae</taxon>
        <taxon>Prymnesiales</taxon>
        <taxon>Prymnesiaceae</taxon>
        <taxon>Prymnesium</taxon>
    </lineage>
</organism>
<dbReference type="Proteomes" id="UP001515480">
    <property type="component" value="Unassembled WGS sequence"/>
</dbReference>
<dbReference type="GO" id="GO:0004198">
    <property type="term" value="F:calcium-dependent cysteine-type endopeptidase activity"/>
    <property type="evidence" value="ECO:0007669"/>
    <property type="project" value="InterPro"/>
</dbReference>
<gene>
    <name evidence="6" type="ORF">AB1Y20_008314</name>
</gene>
<dbReference type="InterPro" id="IPR001300">
    <property type="entry name" value="Peptidase_C2_calpain_cat"/>
</dbReference>
<feature type="active site" evidence="2 3">
    <location>
        <position position="687"/>
    </location>
</feature>
<dbReference type="InterPro" id="IPR022684">
    <property type="entry name" value="Calpain_cysteine_protease"/>
</dbReference>
<evidence type="ECO:0000256" key="2">
    <source>
        <dbReference type="PIRSR" id="PIRSR622684-1"/>
    </source>
</evidence>
<dbReference type="GO" id="GO:0006508">
    <property type="term" value="P:proteolysis"/>
    <property type="evidence" value="ECO:0007669"/>
    <property type="project" value="UniProtKB-KW"/>
</dbReference>
<dbReference type="SUPFAM" id="SSF143503">
    <property type="entry name" value="PUG domain-like"/>
    <property type="match status" value="1"/>
</dbReference>
<feature type="region of interest" description="Disordered" evidence="4">
    <location>
        <begin position="1016"/>
        <end position="1039"/>
    </location>
</feature>
<dbReference type="PROSITE" id="PS50203">
    <property type="entry name" value="CALPAIN_CAT"/>
    <property type="match status" value="1"/>
</dbReference>
<dbReference type="CDD" id="cd09212">
    <property type="entry name" value="PUB"/>
    <property type="match status" value="1"/>
</dbReference>
<dbReference type="PANTHER" id="PTHR10183">
    <property type="entry name" value="CALPAIN"/>
    <property type="match status" value="1"/>
</dbReference>
<dbReference type="PROSITE" id="PS50330">
    <property type="entry name" value="UIM"/>
    <property type="match status" value="1"/>
</dbReference>
<feature type="compositionally biased region" description="Low complexity" evidence="4">
    <location>
        <begin position="124"/>
        <end position="133"/>
    </location>
</feature>
<evidence type="ECO:0000313" key="7">
    <source>
        <dbReference type="Proteomes" id="UP001515480"/>
    </source>
</evidence>
<evidence type="ECO:0000256" key="1">
    <source>
        <dbReference type="ARBA" id="ARBA00007623"/>
    </source>
</evidence>
<dbReference type="Gene3D" id="3.90.70.10">
    <property type="entry name" value="Cysteine proteinases"/>
    <property type="match status" value="1"/>
</dbReference>
<dbReference type="InterPro" id="IPR000169">
    <property type="entry name" value="Pept_cys_AS"/>
</dbReference>
<feature type="region of interest" description="Disordered" evidence="4">
    <location>
        <begin position="294"/>
        <end position="322"/>
    </location>
</feature>
<name>A0AB34IW46_PRYPA</name>
<dbReference type="Gene3D" id="1.20.58.2190">
    <property type="match status" value="1"/>
</dbReference>
<dbReference type="Pfam" id="PF00648">
    <property type="entry name" value="Peptidase_C2"/>
    <property type="match status" value="1"/>
</dbReference>
<dbReference type="PANTHER" id="PTHR10183:SF382">
    <property type="entry name" value="CALPAIN-15"/>
    <property type="match status" value="1"/>
</dbReference>
<dbReference type="InterPro" id="IPR038765">
    <property type="entry name" value="Papain-like_cys_pep_sf"/>
</dbReference>
<sequence>MDEALRKLSLQGGDAAPGLAVALKIASNVLAHLDDDKYRRLKSSSAALRKLIALEGGVELLLALGFEADGDEFHLPASASPVRLLQVGSLTPPRPMPAFGSPLDSPSALPARNAIESTHRALTAAPAAAAPASAPSPRPASPPSQAPAAAPPPAAPQAPPELMEVDAPPAPDDAEEELQAALALSLENDGRRAPPPSDRQALFQARVKELFAQLTASGIAPNEAAARALEQAAASPPRLRSLTVAWPLVCQATSEAAEKAAPPAEEASILTKEGFTARVKQLFGEAAQAEQLKAASAERAARQAAPPPDAAPPSLAKEPSEASVSFKRWEEIEKVAQAQVDEINLLYRTDGVTFVDPSFPPADRSLYASHESATSWMCRGCHKRNPLPPQPSEQELVRLLTDRSMQERQIACAHCRTEHQLLETAMRPCGWQRPAYLRDDITLQYSTVPWVVVRDEPRPDDIRQGTVGNCWLVCAMSSLAENPENIRRILITKEYNPAGAYQVRLCRAGEWHCVLIDDVFPTNGLSCLAYLKAARRSLWGPLIEKAAAKLHGSYEALNGGSFAEAFGMLTGCPVQRIILSRYRPPADPPAGAPPEALATHAKRLERWRSKKLDFDTLYAQLFSFKEAGFVIGASTFFGAGASTSGGTSAEYADLIQEARNKGLQFPHAYSILALAEVDGEPLVKLRNPNGHAGWRGEWGKGSSRWTYELKQQLGIEREDSGVFWMAWPDLCRLFAELTVCRLLHHHLEARQGGWLPSVFGLGQALTVEVFAHSHVELALHQEPHSDRGEKGIQTLIDVGFAVMKQQSDGSLSLVTAAERSLQASVCASATLEQDDFVSKYLVLPLCFGHLRSAEPRKFTLSCHSTMPITLEPIAAPPKILAAAAIQIVMKEGEGQSLLTHPVLGAMLKLWTMEDEGGYMIVAENMSQVHIRVEVDASEHTSGFLASRGALFCQDVLPPRSRQLLLVLSIDLTKKSHSLSMAYGGGVLQPAEVASLGGGGHIPALEDLGALRELHEPQPMGRPAADAPMEEAMPPGAQPSVDISALTQNILNAMQQQRHGQPER</sequence>
<dbReference type="AlphaFoldDB" id="A0AB34IW46"/>
<dbReference type="EMBL" id="JBGBPQ010000018">
    <property type="protein sequence ID" value="KAL1507478.1"/>
    <property type="molecule type" value="Genomic_DNA"/>
</dbReference>
<evidence type="ECO:0000313" key="6">
    <source>
        <dbReference type="EMBL" id="KAL1507478.1"/>
    </source>
</evidence>
<evidence type="ECO:0000259" key="5">
    <source>
        <dbReference type="PROSITE" id="PS50203"/>
    </source>
</evidence>
<protein>
    <recommendedName>
        <fullName evidence="5">Calpain catalytic domain-containing protein</fullName>
    </recommendedName>
</protein>
<evidence type="ECO:0000256" key="4">
    <source>
        <dbReference type="SAM" id="MobiDB-lite"/>
    </source>
</evidence>
<keyword evidence="7" id="KW-1185">Reference proteome</keyword>
<dbReference type="CDD" id="cd00044">
    <property type="entry name" value="CysPc"/>
    <property type="match status" value="1"/>
</dbReference>
<keyword evidence="3" id="KW-0788">Thiol protease</keyword>
<dbReference type="SUPFAM" id="SSF54001">
    <property type="entry name" value="Cysteine proteinases"/>
    <property type="match status" value="1"/>
</dbReference>
<dbReference type="Pfam" id="PF09409">
    <property type="entry name" value="PUB"/>
    <property type="match status" value="1"/>
</dbReference>
<dbReference type="GO" id="GO:0005737">
    <property type="term" value="C:cytoplasm"/>
    <property type="evidence" value="ECO:0007669"/>
    <property type="project" value="TreeGrafter"/>
</dbReference>
<comment type="similarity">
    <text evidence="1">Belongs to the peptidase C2 family.</text>
</comment>
<comment type="caution">
    <text evidence="6">The sequence shown here is derived from an EMBL/GenBank/DDBJ whole genome shotgun (WGS) entry which is preliminary data.</text>
</comment>
<keyword evidence="3" id="KW-0645">Protease</keyword>
<accession>A0AB34IW46</accession>
<dbReference type="InterPro" id="IPR018997">
    <property type="entry name" value="PUB_domain"/>
</dbReference>
<feature type="active site" evidence="2 3">
    <location>
        <position position="470"/>
    </location>
</feature>
<dbReference type="PROSITE" id="PS00139">
    <property type="entry name" value="THIOL_PROTEASE_CYS"/>
    <property type="match status" value="1"/>
</dbReference>
<dbReference type="InterPro" id="IPR003903">
    <property type="entry name" value="UIM_dom"/>
</dbReference>
<evidence type="ECO:0000256" key="3">
    <source>
        <dbReference type="PROSITE-ProRule" id="PRU00239"/>
    </source>
</evidence>
<feature type="compositionally biased region" description="Low complexity" evidence="4">
    <location>
        <begin position="1022"/>
        <end position="1038"/>
    </location>
</feature>
<feature type="domain" description="Calpain catalytic" evidence="5">
    <location>
        <begin position="353"/>
        <end position="743"/>
    </location>
</feature>
<dbReference type="SMART" id="SM00230">
    <property type="entry name" value="CysPc"/>
    <property type="match status" value="1"/>
</dbReference>
<dbReference type="InterPro" id="IPR036339">
    <property type="entry name" value="PUB-like_dom_sf"/>
</dbReference>
<feature type="region of interest" description="Disordered" evidence="4">
    <location>
        <begin position="120"/>
        <end position="176"/>
    </location>
</feature>
<reference evidence="6 7" key="1">
    <citation type="journal article" date="2024" name="Science">
        <title>Giant polyketide synthase enzymes in the biosynthesis of giant marine polyether toxins.</title>
        <authorList>
            <person name="Fallon T.R."/>
            <person name="Shende V.V."/>
            <person name="Wierzbicki I.H."/>
            <person name="Pendleton A.L."/>
            <person name="Watervoot N.F."/>
            <person name="Auber R.P."/>
            <person name="Gonzalez D.J."/>
            <person name="Wisecaver J.H."/>
            <person name="Moore B.S."/>
        </authorList>
    </citation>
    <scope>NUCLEOTIDE SEQUENCE [LARGE SCALE GENOMIC DNA]</scope>
    <source>
        <strain evidence="6 7">12B1</strain>
    </source>
</reference>
<feature type="active site" evidence="2 3">
    <location>
        <position position="667"/>
    </location>
</feature>
<feature type="compositionally biased region" description="Pro residues" evidence="4">
    <location>
        <begin position="134"/>
        <end position="159"/>
    </location>
</feature>
<proteinExistence type="inferred from homology"/>
<keyword evidence="3" id="KW-0378">Hydrolase</keyword>
<feature type="compositionally biased region" description="Low complexity" evidence="4">
    <location>
        <begin position="294"/>
        <end position="304"/>
    </location>
</feature>